<proteinExistence type="predicted"/>
<dbReference type="InterPro" id="IPR011016">
    <property type="entry name" value="Znf_RING-CH"/>
</dbReference>
<feature type="transmembrane region" description="Helical" evidence="10">
    <location>
        <begin position="331"/>
        <end position="353"/>
    </location>
</feature>
<keyword evidence="7" id="KW-0862">Zinc</keyword>
<feature type="transmembrane region" description="Helical" evidence="10">
    <location>
        <begin position="365"/>
        <end position="385"/>
    </location>
</feature>
<dbReference type="OrthoDB" id="273089at2759"/>
<keyword evidence="5" id="KW-0863">Zinc-finger</keyword>
<keyword evidence="2" id="KW-0808">Transferase</keyword>
<evidence type="ECO:0000256" key="7">
    <source>
        <dbReference type="ARBA" id="ARBA00022833"/>
    </source>
</evidence>
<keyword evidence="8 10" id="KW-1133">Transmembrane helix</keyword>
<protein>
    <recommendedName>
        <fullName evidence="11">RING-CH-type domain-containing protein</fullName>
    </recommendedName>
</protein>
<feature type="domain" description="RING-CH-type" evidence="11">
    <location>
        <begin position="1"/>
        <end position="58"/>
    </location>
</feature>
<feature type="transmembrane region" description="Helical" evidence="10">
    <location>
        <begin position="143"/>
        <end position="162"/>
    </location>
</feature>
<dbReference type="PANTHER" id="PTHR46065">
    <property type="entry name" value="E3 UBIQUITIN-PROTEIN LIGASE MARCH 2/3 FAMILY MEMBER"/>
    <property type="match status" value="1"/>
</dbReference>
<evidence type="ECO:0000256" key="5">
    <source>
        <dbReference type="ARBA" id="ARBA00022771"/>
    </source>
</evidence>
<dbReference type="PROSITE" id="PS51292">
    <property type="entry name" value="ZF_RING_CH"/>
    <property type="match status" value="1"/>
</dbReference>
<feature type="transmembrane region" description="Helical" evidence="10">
    <location>
        <begin position="709"/>
        <end position="735"/>
    </location>
</feature>
<evidence type="ECO:0000313" key="12">
    <source>
        <dbReference type="EMBL" id="ORC87487.1"/>
    </source>
</evidence>
<dbReference type="CDD" id="cd16495">
    <property type="entry name" value="RING_CH-C4HC3_MARCH"/>
    <property type="match status" value="1"/>
</dbReference>
<keyword evidence="3 10" id="KW-0812">Transmembrane</keyword>
<feature type="transmembrane region" description="Helical" evidence="10">
    <location>
        <begin position="520"/>
        <end position="539"/>
    </location>
</feature>
<dbReference type="Pfam" id="PF12906">
    <property type="entry name" value="RINGv"/>
    <property type="match status" value="1"/>
</dbReference>
<keyword evidence="9 10" id="KW-0472">Membrane</keyword>
<name>A0A1X0NS24_9TRYP</name>
<dbReference type="GO" id="GO:0016020">
    <property type="term" value="C:membrane"/>
    <property type="evidence" value="ECO:0007669"/>
    <property type="project" value="UniProtKB-SubCell"/>
</dbReference>
<evidence type="ECO:0000259" key="11">
    <source>
        <dbReference type="PROSITE" id="PS51292"/>
    </source>
</evidence>
<dbReference type="AlphaFoldDB" id="A0A1X0NS24"/>
<dbReference type="STRING" id="67003.A0A1X0NS24"/>
<dbReference type="SUPFAM" id="SSF57850">
    <property type="entry name" value="RING/U-box"/>
    <property type="match status" value="1"/>
</dbReference>
<evidence type="ECO:0000256" key="1">
    <source>
        <dbReference type="ARBA" id="ARBA00004141"/>
    </source>
</evidence>
<dbReference type="Gene3D" id="3.30.40.10">
    <property type="entry name" value="Zinc/RING finger domain, C3HC4 (zinc finger)"/>
    <property type="match status" value="1"/>
</dbReference>
<dbReference type="Proteomes" id="UP000192257">
    <property type="component" value="Unassembled WGS sequence"/>
</dbReference>
<keyword evidence="6" id="KW-0833">Ubl conjugation pathway</keyword>
<evidence type="ECO:0000256" key="10">
    <source>
        <dbReference type="SAM" id="Phobius"/>
    </source>
</evidence>
<dbReference type="PANTHER" id="PTHR46065:SF3">
    <property type="entry name" value="FI20425P1"/>
    <property type="match status" value="1"/>
</dbReference>
<organism evidence="12 13">
    <name type="scientific">Trypanosoma theileri</name>
    <dbReference type="NCBI Taxonomy" id="67003"/>
    <lineage>
        <taxon>Eukaryota</taxon>
        <taxon>Discoba</taxon>
        <taxon>Euglenozoa</taxon>
        <taxon>Kinetoplastea</taxon>
        <taxon>Metakinetoplastina</taxon>
        <taxon>Trypanosomatida</taxon>
        <taxon>Trypanosomatidae</taxon>
        <taxon>Trypanosoma</taxon>
    </lineage>
</organism>
<feature type="transmembrane region" description="Helical" evidence="10">
    <location>
        <begin position="859"/>
        <end position="882"/>
    </location>
</feature>
<feature type="transmembrane region" description="Helical" evidence="10">
    <location>
        <begin position="91"/>
        <end position="123"/>
    </location>
</feature>
<evidence type="ECO:0000256" key="3">
    <source>
        <dbReference type="ARBA" id="ARBA00022692"/>
    </source>
</evidence>
<evidence type="ECO:0000313" key="13">
    <source>
        <dbReference type="Proteomes" id="UP000192257"/>
    </source>
</evidence>
<dbReference type="EMBL" id="NBCO01000022">
    <property type="protein sequence ID" value="ORC87487.1"/>
    <property type="molecule type" value="Genomic_DNA"/>
</dbReference>
<dbReference type="InterPro" id="IPR013083">
    <property type="entry name" value="Znf_RING/FYVE/PHD"/>
</dbReference>
<dbReference type="GO" id="GO:0008270">
    <property type="term" value="F:zinc ion binding"/>
    <property type="evidence" value="ECO:0007669"/>
    <property type="project" value="UniProtKB-KW"/>
</dbReference>
<accession>A0A1X0NS24</accession>
<dbReference type="VEuPathDB" id="TriTrypDB:TM35_000222860"/>
<keyword evidence="4" id="KW-0479">Metal-binding</keyword>
<evidence type="ECO:0000256" key="6">
    <source>
        <dbReference type="ARBA" id="ARBA00022786"/>
    </source>
</evidence>
<feature type="transmembrane region" description="Helical" evidence="10">
    <location>
        <begin position="597"/>
        <end position="615"/>
    </location>
</feature>
<keyword evidence="13" id="KW-1185">Reference proteome</keyword>
<evidence type="ECO:0000256" key="2">
    <source>
        <dbReference type="ARBA" id="ARBA00022679"/>
    </source>
</evidence>
<gene>
    <name evidence="12" type="ORF">TM35_000222860</name>
</gene>
<dbReference type="RefSeq" id="XP_028881553.1">
    <property type="nucleotide sequence ID" value="XM_029027333.1"/>
</dbReference>
<comment type="subcellular location">
    <subcellularLocation>
        <location evidence="1">Membrane</location>
        <topology evidence="1">Multi-pass membrane protein</topology>
    </subcellularLocation>
</comment>
<feature type="transmembrane region" description="Helical" evidence="10">
    <location>
        <begin position="673"/>
        <end position="697"/>
    </location>
</feature>
<dbReference type="SMART" id="SM00744">
    <property type="entry name" value="RINGv"/>
    <property type="match status" value="1"/>
</dbReference>
<dbReference type="GeneID" id="39987113"/>
<feature type="transmembrane region" description="Helical" evidence="10">
    <location>
        <begin position="572"/>
        <end position="591"/>
    </location>
</feature>
<feature type="transmembrane region" description="Helical" evidence="10">
    <location>
        <begin position="897"/>
        <end position="919"/>
    </location>
</feature>
<feature type="transmembrane region" description="Helical" evidence="10">
    <location>
        <begin position="953"/>
        <end position="977"/>
    </location>
</feature>
<evidence type="ECO:0000256" key="9">
    <source>
        <dbReference type="ARBA" id="ARBA00023136"/>
    </source>
</evidence>
<sequence length="1128" mass="129154">MSTMEKSCRMCHQNSGVLVSPCGCEGSMKYVHSKCLSDWVFFHRSLSCEVCGVTYSVAKVLGYRQPHERHDKVMLLLSICIRRYTRKTLEVFLPFLFRVFALMSVPLIFAFFYSIQVLFISRILYWHSLTPLLEYVGNLNPGFSFAMGMGLALLTFPFFFLWEAWREWCASHEEVFGVRVMREDEAEGIVRDQTVNDTSGEVVEDPYHWREDHVLEPAVLPEDMATILETIDLAQNRLNGNRISERLLSSQLFRVVMQFLSFSVFVWVLIGLFPELVHLTVVTLWKILDGNSHFYVFVEKIFMTFSTSANMAQARFNMFLSFINALSSSRMVFWSLAYISRMFTITIFLLLAYRLNRLPYRKKAVSLLIFLRSFLNILILLFYTVPTFCLLARVFCVDLFTSNASIDTGDYDKAWEFLGFSSNSPLENVYSGEKPEVSFFPSPVVIFRALEVLSQNRKEEDGVCWNFMNLHLYSESNNSFGLNGEALTTDMYGDDSVIFSLFVSTVFVSNVDISSLVESSYVVAFLTLISIYHVSFIFAATPAKWIRWSCLWNIFRANFFQVISILDIKMSFFLYCEICALSVFVLCVFIRSSLDVVYTICPTAILQLLVVKNITTTVGWMRVFFLSYAIPQHAVEVAHKQVISVLSNLFELEDVIQNEPFSISSLLSRVIRVTAFILCYWTFIIGMITMCLIPGLYMLYERIGFIRSVLFIFFNVYQCICQLCPDAHILVLGVMRDFLTRTKSSVVLMRFKWWFGSSFGLLVKQNKSSEEGILTYEVRHIFAIPSNLRSIYASNIQTTFLLLENEEKRSVSLSSLQRTKRALKLLLSNNDAICKLSEEDMSLLIGLMKLPSLKSVIRFFLFCTLLLVILPFIAGSTVIFWLQSIVVGPHCYSGPQYLFFLWSWSAGTGVTLFLSILNFQDDKGIGARCYSYYYCGLHYYTTRDTMTFVIIPFFLKLASITIVPCALKNTVVLFLPVSDVVFTENISSLFILTLLIICACRKCSSVMEVVHYVWSQLLGMRDRELPGAVIMQEMVFAEGNPLARPSTDDQKDIPVSEVRAEGGIGNILVMKINTIKHSCGNAIVRVKFLFLTMKETILSFLTNVAKRESIVDVFFVDRGEIHDVSRKS</sequence>
<reference evidence="12 13" key="1">
    <citation type="submission" date="2017-03" db="EMBL/GenBank/DDBJ databases">
        <title>An alternative strategy for trypanosome survival in the mammalian bloodstream revealed through genome and transcriptome analysis of the ubiquitous bovine parasite Trypanosoma (Megatrypanum) theileri.</title>
        <authorList>
            <person name="Kelly S."/>
            <person name="Ivens A."/>
            <person name="Mott A."/>
            <person name="O'Neill E."/>
            <person name="Emms D."/>
            <person name="Macleod O."/>
            <person name="Voorheis P."/>
            <person name="Matthews J."/>
            <person name="Matthews K."/>
            <person name="Carrington M."/>
        </authorList>
    </citation>
    <scope>NUCLEOTIDE SEQUENCE [LARGE SCALE GENOMIC DNA]</scope>
    <source>
        <strain evidence="12">Edinburgh</strain>
    </source>
</reference>
<dbReference type="GO" id="GO:0016740">
    <property type="term" value="F:transferase activity"/>
    <property type="evidence" value="ECO:0007669"/>
    <property type="project" value="UniProtKB-KW"/>
</dbReference>
<comment type="caution">
    <text evidence="12">The sequence shown here is derived from an EMBL/GenBank/DDBJ whole genome shotgun (WGS) entry which is preliminary data.</text>
</comment>
<evidence type="ECO:0000256" key="4">
    <source>
        <dbReference type="ARBA" id="ARBA00022723"/>
    </source>
</evidence>
<evidence type="ECO:0000256" key="8">
    <source>
        <dbReference type="ARBA" id="ARBA00022989"/>
    </source>
</evidence>